<evidence type="ECO:0000313" key="2">
    <source>
        <dbReference type="Proteomes" id="UP000255101"/>
    </source>
</evidence>
<evidence type="ECO:0000313" key="1">
    <source>
        <dbReference type="EMBL" id="SUB60704.1"/>
    </source>
</evidence>
<dbReference type="AlphaFoldDB" id="A0A379CF10"/>
<dbReference type="Proteomes" id="UP000255101">
    <property type="component" value="Unassembled WGS sequence"/>
</dbReference>
<name>A0A379CF10_9FIRM</name>
<proteinExistence type="predicted"/>
<reference evidence="1 2" key="1">
    <citation type="submission" date="2018-06" db="EMBL/GenBank/DDBJ databases">
        <authorList>
            <consortium name="Pathogen Informatics"/>
            <person name="Doyle S."/>
        </authorList>
    </citation>
    <scope>NUCLEOTIDE SEQUENCE [LARGE SCALE GENOMIC DNA]</scope>
    <source>
        <strain evidence="1 2">NCTC11460</strain>
    </source>
</reference>
<protein>
    <submittedName>
        <fullName evidence="1">Uncharacterized protein</fullName>
    </submittedName>
</protein>
<sequence>MNQLNFNYERGGIYAMIKLGYSISSIPCRSVYQTMV</sequence>
<organism evidence="1 2">
    <name type="scientific">Peptostreptococcus anaerobius</name>
    <dbReference type="NCBI Taxonomy" id="1261"/>
    <lineage>
        <taxon>Bacteria</taxon>
        <taxon>Bacillati</taxon>
        <taxon>Bacillota</taxon>
        <taxon>Clostridia</taxon>
        <taxon>Peptostreptococcales</taxon>
        <taxon>Peptostreptococcaceae</taxon>
        <taxon>Peptostreptococcus</taxon>
    </lineage>
</organism>
<gene>
    <name evidence="1" type="ORF">NCTC11460_00614</name>
</gene>
<accession>A0A379CF10</accession>
<dbReference type="EMBL" id="UGTB01000004">
    <property type="protein sequence ID" value="SUB60704.1"/>
    <property type="molecule type" value="Genomic_DNA"/>
</dbReference>